<protein>
    <submittedName>
        <fullName evidence="9">Sigma-70 family RNA polymerase sigma factor</fullName>
    </submittedName>
</protein>
<evidence type="ECO:0000256" key="2">
    <source>
        <dbReference type="ARBA" id="ARBA00023015"/>
    </source>
</evidence>
<evidence type="ECO:0000259" key="7">
    <source>
        <dbReference type="Pfam" id="PF04542"/>
    </source>
</evidence>
<dbReference type="InterPro" id="IPR013325">
    <property type="entry name" value="RNA_pol_sigma_r2"/>
</dbReference>
<dbReference type="PANTHER" id="PTHR43133:SF8">
    <property type="entry name" value="RNA POLYMERASE SIGMA FACTOR HI_1459-RELATED"/>
    <property type="match status" value="1"/>
</dbReference>
<gene>
    <name evidence="9" type="ORF">E5083_05505</name>
</gene>
<dbReference type="InterPro" id="IPR036388">
    <property type="entry name" value="WH-like_DNA-bd_sf"/>
</dbReference>
<dbReference type="EMBL" id="SRRT01000002">
    <property type="protein sequence ID" value="TGN79115.1"/>
    <property type="molecule type" value="Genomic_DNA"/>
</dbReference>
<dbReference type="SUPFAM" id="SSF88946">
    <property type="entry name" value="Sigma2 domain of RNA polymerase sigma factors"/>
    <property type="match status" value="1"/>
</dbReference>
<dbReference type="InterPro" id="IPR007627">
    <property type="entry name" value="RNA_pol_sigma70_r2"/>
</dbReference>
<dbReference type="GO" id="GO:0006352">
    <property type="term" value="P:DNA-templated transcription initiation"/>
    <property type="evidence" value="ECO:0007669"/>
    <property type="project" value="InterPro"/>
</dbReference>
<dbReference type="InterPro" id="IPR039425">
    <property type="entry name" value="RNA_pol_sigma-70-like"/>
</dbReference>
<dbReference type="Pfam" id="PF04542">
    <property type="entry name" value="Sigma70_r2"/>
    <property type="match status" value="1"/>
</dbReference>
<dbReference type="Pfam" id="PF08281">
    <property type="entry name" value="Sigma70_r4_2"/>
    <property type="match status" value="1"/>
</dbReference>
<dbReference type="GO" id="GO:0003677">
    <property type="term" value="F:DNA binding"/>
    <property type="evidence" value="ECO:0007669"/>
    <property type="project" value="UniProtKB-KW"/>
</dbReference>
<evidence type="ECO:0000313" key="9">
    <source>
        <dbReference type="EMBL" id="TGN79115.1"/>
    </source>
</evidence>
<dbReference type="NCBIfam" id="TIGR02937">
    <property type="entry name" value="sigma70-ECF"/>
    <property type="match status" value="1"/>
</dbReference>
<dbReference type="PANTHER" id="PTHR43133">
    <property type="entry name" value="RNA POLYMERASE ECF-TYPE SIGMA FACTO"/>
    <property type="match status" value="1"/>
</dbReference>
<keyword evidence="5" id="KW-0804">Transcription</keyword>
<dbReference type="GO" id="GO:0016987">
    <property type="term" value="F:sigma factor activity"/>
    <property type="evidence" value="ECO:0007669"/>
    <property type="project" value="UniProtKB-KW"/>
</dbReference>
<organism evidence="9 10">
    <name type="scientific">Streptomyces bauhiniae</name>
    <dbReference type="NCBI Taxonomy" id="2340725"/>
    <lineage>
        <taxon>Bacteria</taxon>
        <taxon>Bacillati</taxon>
        <taxon>Actinomycetota</taxon>
        <taxon>Actinomycetes</taxon>
        <taxon>Kitasatosporales</taxon>
        <taxon>Streptomycetaceae</taxon>
        <taxon>Streptomyces</taxon>
    </lineage>
</organism>
<dbReference type="SUPFAM" id="SSF88659">
    <property type="entry name" value="Sigma3 and sigma4 domains of RNA polymerase sigma factors"/>
    <property type="match status" value="1"/>
</dbReference>
<feature type="region of interest" description="Disordered" evidence="6">
    <location>
        <begin position="1"/>
        <end position="59"/>
    </location>
</feature>
<evidence type="ECO:0000256" key="1">
    <source>
        <dbReference type="ARBA" id="ARBA00010641"/>
    </source>
</evidence>
<dbReference type="Proteomes" id="UP000298159">
    <property type="component" value="Unassembled WGS sequence"/>
</dbReference>
<dbReference type="InterPro" id="IPR013249">
    <property type="entry name" value="RNA_pol_sigma70_r4_t2"/>
</dbReference>
<dbReference type="Gene3D" id="1.10.1740.10">
    <property type="match status" value="1"/>
</dbReference>
<dbReference type="InterPro" id="IPR013324">
    <property type="entry name" value="RNA_pol_sigma_r3/r4-like"/>
</dbReference>
<evidence type="ECO:0000256" key="5">
    <source>
        <dbReference type="ARBA" id="ARBA00023163"/>
    </source>
</evidence>
<keyword evidence="4" id="KW-0238">DNA-binding</keyword>
<evidence type="ECO:0000256" key="3">
    <source>
        <dbReference type="ARBA" id="ARBA00023082"/>
    </source>
</evidence>
<proteinExistence type="inferred from homology"/>
<feature type="compositionally biased region" description="Basic and acidic residues" evidence="6">
    <location>
        <begin position="47"/>
        <end position="59"/>
    </location>
</feature>
<dbReference type="InterPro" id="IPR014284">
    <property type="entry name" value="RNA_pol_sigma-70_dom"/>
</dbReference>
<dbReference type="AlphaFoldDB" id="A0A4Z1DAW0"/>
<keyword evidence="3" id="KW-0731">Sigma factor</keyword>
<comment type="similarity">
    <text evidence="1">Belongs to the sigma-70 factor family. ECF subfamily.</text>
</comment>
<reference evidence="9 10" key="1">
    <citation type="submission" date="2019-04" db="EMBL/GenBank/DDBJ databases">
        <title>Streptomyces sp. nov. Bv016 isolated from bark of Buahinia variegata.</title>
        <authorList>
            <person name="Kanchanasin P."/>
            <person name="Tanasupawat S."/>
            <person name="Yuki M."/>
            <person name="Kudo T."/>
        </authorList>
    </citation>
    <scope>NUCLEOTIDE SEQUENCE [LARGE SCALE GENOMIC DNA]</scope>
    <source>
        <strain evidence="9 10">Bv016</strain>
    </source>
</reference>
<feature type="domain" description="RNA polymerase sigma-70 region 2" evidence="7">
    <location>
        <begin position="79"/>
        <end position="145"/>
    </location>
</feature>
<name>A0A4Z1DAW0_9ACTN</name>
<keyword evidence="2" id="KW-0805">Transcription regulation</keyword>
<evidence type="ECO:0000259" key="8">
    <source>
        <dbReference type="Pfam" id="PF08281"/>
    </source>
</evidence>
<comment type="caution">
    <text evidence="9">The sequence shown here is derived from an EMBL/GenBank/DDBJ whole genome shotgun (WGS) entry which is preliminary data.</text>
</comment>
<feature type="domain" description="RNA polymerase sigma factor 70 region 4 type 2" evidence="8">
    <location>
        <begin position="177"/>
        <end position="227"/>
    </location>
</feature>
<sequence>MRGTAGKGRGGIRVTKPPSRCRRGRTTERSRPVSGVRRQIAYPGPERAPDATPAREARRDDGLLTVRAAEGDEEAFAVLVREHAPALVGLATRLLGDRAEAEDAVQDAFISAWRRLPEFRRHSSFGTWMYRIVTNRCLNVLRARRPVTSLEAAGEFAAPEHDSPERVTEARDAVRGMRRALDDLSAEQRACWVLRELDGHSYEFIAETVGISQEAVRARVFRARRCLTRALGAWR</sequence>
<evidence type="ECO:0000313" key="10">
    <source>
        <dbReference type="Proteomes" id="UP000298159"/>
    </source>
</evidence>
<dbReference type="Gene3D" id="1.10.10.10">
    <property type="entry name" value="Winged helix-like DNA-binding domain superfamily/Winged helix DNA-binding domain"/>
    <property type="match status" value="1"/>
</dbReference>
<feature type="compositionally biased region" description="Gly residues" evidence="6">
    <location>
        <begin position="1"/>
        <end position="11"/>
    </location>
</feature>
<accession>A0A4Z1DAW0</accession>
<keyword evidence="10" id="KW-1185">Reference proteome</keyword>
<evidence type="ECO:0000256" key="6">
    <source>
        <dbReference type="SAM" id="MobiDB-lite"/>
    </source>
</evidence>
<evidence type="ECO:0000256" key="4">
    <source>
        <dbReference type="ARBA" id="ARBA00023125"/>
    </source>
</evidence>